<protein>
    <submittedName>
        <fullName evidence="1">Uncharacterized protein</fullName>
    </submittedName>
</protein>
<dbReference type="AlphaFoldDB" id="A0A2P2PIS7"/>
<accession>A0A2P2PIS7</accession>
<evidence type="ECO:0000313" key="1">
    <source>
        <dbReference type="EMBL" id="MBX54572.1"/>
    </source>
</evidence>
<sequence length="27" mass="3294">MGHFLSIQRLTKWLITLRKQKFPQPLL</sequence>
<dbReference type="EMBL" id="GGEC01074088">
    <property type="protein sequence ID" value="MBX54572.1"/>
    <property type="molecule type" value="Transcribed_RNA"/>
</dbReference>
<organism evidence="1">
    <name type="scientific">Rhizophora mucronata</name>
    <name type="common">Asiatic mangrove</name>
    <dbReference type="NCBI Taxonomy" id="61149"/>
    <lineage>
        <taxon>Eukaryota</taxon>
        <taxon>Viridiplantae</taxon>
        <taxon>Streptophyta</taxon>
        <taxon>Embryophyta</taxon>
        <taxon>Tracheophyta</taxon>
        <taxon>Spermatophyta</taxon>
        <taxon>Magnoliopsida</taxon>
        <taxon>eudicotyledons</taxon>
        <taxon>Gunneridae</taxon>
        <taxon>Pentapetalae</taxon>
        <taxon>rosids</taxon>
        <taxon>fabids</taxon>
        <taxon>Malpighiales</taxon>
        <taxon>Rhizophoraceae</taxon>
        <taxon>Rhizophora</taxon>
    </lineage>
</organism>
<reference evidence="1" key="1">
    <citation type="submission" date="2018-02" db="EMBL/GenBank/DDBJ databases">
        <title>Rhizophora mucronata_Transcriptome.</title>
        <authorList>
            <person name="Meera S.P."/>
            <person name="Sreeshan A."/>
            <person name="Augustine A."/>
        </authorList>
    </citation>
    <scope>NUCLEOTIDE SEQUENCE</scope>
    <source>
        <tissue evidence="1">Leaf</tissue>
    </source>
</reference>
<name>A0A2P2PIS7_RHIMU</name>
<proteinExistence type="predicted"/>